<feature type="transmembrane region" description="Helical" evidence="7">
    <location>
        <begin position="161"/>
        <end position="182"/>
    </location>
</feature>
<dbReference type="RefSeq" id="WP_154484913.1">
    <property type="nucleotide sequence ID" value="NZ_VULR01000020.1"/>
</dbReference>
<name>A0A844FJX3_9FIRM</name>
<accession>A0A844FJX3</accession>
<proteinExistence type="inferred from homology"/>
<comment type="cofactor">
    <cofactor evidence="1">
        <name>Zn(2+)</name>
        <dbReference type="ChEBI" id="CHEBI:29105"/>
    </cofactor>
</comment>
<dbReference type="Proteomes" id="UP000462760">
    <property type="component" value="Unassembled WGS sequence"/>
</dbReference>
<comment type="caution">
    <text evidence="9">The sequence shown here is derived from an EMBL/GenBank/DDBJ whole genome shotgun (WGS) entry which is preliminary data.</text>
</comment>
<comment type="similarity">
    <text evidence="3">Belongs to the peptidase M50B family.</text>
</comment>
<comment type="subcellular location">
    <subcellularLocation>
        <location evidence="2">Membrane</location>
        <topology evidence="2">Multi-pass membrane protein</topology>
    </subcellularLocation>
</comment>
<dbReference type="EMBL" id="VULR01000020">
    <property type="protein sequence ID" value="MSS44241.1"/>
    <property type="molecule type" value="Genomic_DNA"/>
</dbReference>
<feature type="transmembrane region" description="Helical" evidence="7">
    <location>
        <begin position="39"/>
        <end position="58"/>
    </location>
</feature>
<feature type="transmembrane region" description="Helical" evidence="7">
    <location>
        <begin position="12"/>
        <end position="33"/>
    </location>
</feature>
<feature type="transmembrane region" description="Helical" evidence="7">
    <location>
        <begin position="65"/>
        <end position="86"/>
    </location>
</feature>
<evidence type="ECO:0000256" key="6">
    <source>
        <dbReference type="ARBA" id="ARBA00023136"/>
    </source>
</evidence>
<evidence type="ECO:0000313" key="10">
    <source>
        <dbReference type="Proteomes" id="UP000462760"/>
    </source>
</evidence>
<evidence type="ECO:0000256" key="3">
    <source>
        <dbReference type="ARBA" id="ARBA00007931"/>
    </source>
</evidence>
<protein>
    <recommendedName>
        <fullName evidence="8">Peptidase M50 domain-containing protein</fullName>
    </recommendedName>
</protein>
<evidence type="ECO:0000256" key="5">
    <source>
        <dbReference type="ARBA" id="ARBA00022989"/>
    </source>
</evidence>
<evidence type="ECO:0000313" key="9">
    <source>
        <dbReference type="EMBL" id="MSS44241.1"/>
    </source>
</evidence>
<gene>
    <name evidence="9" type="ORF">FYJ27_11045</name>
</gene>
<keyword evidence="4 7" id="KW-0812">Transmembrane</keyword>
<organism evidence="9 10">
    <name type="scientific">Anaerosalibacter bizertensis</name>
    <dbReference type="NCBI Taxonomy" id="932217"/>
    <lineage>
        <taxon>Bacteria</taxon>
        <taxon>Bacillati</taxon>
        <taxon>Bacillota</taxon>
        <taxon>Tissierellia</taxon>
        <taxon>Tissierellales</taxon>
        <taxon>Sporanaerobacteraceae</taxon>
        <taxon>Anaerosalibacter</taxon>
    </lineage>
</organism>
<dbReference type="InterPro" id="IPR008915">
    <property type="entry name" value="Peptidase_M50"/>
</dbReference>
<evidence type="ECO:0000256" key="2">
    <source>
        <dbReference type="ARBA" id="ARBA00004141"/>
    </source>
</evidence>
<keyword evidence="6 7" id="KW-0472">Membrane</keyword>
<dbReference type="AlphaFoldDB" id="A0A844FJX3"/>
<dbReference type="GO" id="GO:0006508">
    <property type="term" value="P:proteolysis"/>
    <property type="evidence" value="ECO:0007669"/>
    <property type="project" value="InterPro"/>
</dbReference>
<evidence type="ECO:0000256" key="4">
    <source>
        <dbReference type="ARBA" id="ARBA00022692"/>
    </source>
</evidence>
<keyword evidence="5 7" id="KW-1133">Transmembrane helix</keyword>
<feature type="transmembrane region" description="Helical" evidence="7">
    <location>
        <begin position="126"/>
        <end position="149"/>
    </location>
</feature>
<evidence type="ECO:0000256" key="1">
    <source>
        <dbReference type="ARBA" id="ARBA00001947"/>
    </source>
</evidence>
<feature type="domain" description="Peptidase M50" evidence="8">
    <location>
        <begin position="48"/>
        <end position="270"/>
    </location>
</feature>
<evidence type="ECO:0000259" key="8">
    <source>
        <dbReference type="Pfam" id="PF02163"/>
    </source>
</evidence>
<sequence length="384" mass="44629">MKNKSLKKIFKTIGSMLFGAIGGFGIIMFINNISKNMDVSIFPMLAIMILTFYISITLHELGHFFAFILNGIQIRMLTISIFSFIFDGEKWRLRLNRNNIGVGGIAVPNLTVISNEEEFKKAQKGYANAIIAAPMVTLLLAIIGALLLLINFLKYRIINPYLLIFGGTLLLINMFLFFTCFAKSEAVYGDFSAYSLYKNDDFFAALMMYQYAMFSIDYENTRINNNYLKEILLRGFEERAKDRKTDLFTVSCATTFIDEYLIGIMDELPKSIVYYIDYYYENKNQIIEKQETEQHRLLLLHIAYYFEKEGEHEKAVDIYDSFIKTLSKSPVFDYWKIQGEQIIFKKDNSKYLLDKKNIKPSSIYSVFKQLDGLYHDELILNQMP</sequence>
<reference evidence="9 10" key="1">
    <citation type="submission" date="2019-08" db="EMBL/GenBank/DDBJ databases">
        <title>In-depth cultivation of the pig gut microbiome towards novel bacterial diversity and tailored functional studies.</title>
        <authorList>
            <person name="Wylensek D."/>
            <person name="Hitch T.C.A."/>
            <person name="Clavel T."/>
        </authorList>
    </citation>
    <scope>NUCLEOTIDE SEQUENCE [LARGE SCALE GENOMIC DNA]</scope>
    <source>
        <strain evidence="9 10">Med78-601-WT-4W-RMD-3</strain>
    </source>
</reference>
<evidence type="ECO:0000256" key="7">
    <source>
        <dbReference type="SAM" id="Phobius"/>
    </source>
</evidence>
<dbReference type="GO" id="GO:0016020">
    <property type="term" value="C:membrane"/>
    <property type="evidence" value="ECO:0007669"/>
    <property type="project" value="UniProtKB-SubCell"/>
</dbReference>
<dbReference type="OrthoDB" id="2081303at2"/>
<dbReference type="Pfam" id="PF02163">
    <property type="entry name" value="Peptidase_M50"/>
    <property type="match status" value="1"/>
</dbReference>